<comment type="activity regulation">
    <text evidence="10">Na(+) is not transported, but it plays an essential structural role and its presence is essential for fluoride channel function.</text>
</comment>
<evidence type="ECO:0000256" key="1">
    <source>
        <dbReference type="ARBA" id="ARBA00004651"/>
    </source>
</evidence>
<dbReference type="PANTHER" id="PTHR28259:SF1">
    <property type="entry name" value="FLUORIDE EXPORT PROTEIN 1-RELATED"/>
    <property type="match status" value="1"/>
</dbReference>
<evidence type="ECO:0000256" key="4">
    <source>
        <dbReference type="ARBA" id="ARBA00022989"/>
    </source>
</evidence>
<dbReference type="GO" id="GO:0140114">
    <property type="term" value="P:cellular detoxification of fluoride"/>
    <property type="evidence" value="ECO:0007669"/>
    <property type="project" value="UniProtKB-UniRule"/>
</dbReference>
<evidence type="ECO:0000256" key="3">
    <source>
        <dbReference type="ARBA" id="ARBA00022692"/>
    </source>
</evidence>
<organism evidence="11 12">
    <name type="scientific">Rossellomorea aquimaris</name>
    <dbReference type="NCBI Taxonomy" id="189382"/>
    <lineage>
        <taxon>Bacteria</taxon>
        <taxon>Bacillati</taxon>
        <taxon>Bacillota</taxon>
        <taxon>Bacilli</taxon>
        <taxon>Bacillales</taxon>
        <taxon>Bacillaceae</taxon>
        <taxon>Rossellomorea</taxon>
    </lineage>
</organism>
<keyword evidence="10" id="KW-0915">Sodium</keyword>
<keyword evidence="10" id="KW-0406">Ion transport</keyword>
<feature type="transmembrane region" description="Helical" evidence="10">
    <location>
        <begin position="61"/>
        <end position="86"/>
    </location>
</feature>
<feature type="transmembrane region" description="Helical" evidence="10">
    <location>
        <begin position="92"/>
        <end position="113"/>
    </location>
</feature>
<evidence type="ECO:0000256" key="7">
    <source>
        <dbReference type="ARBA" id="ARBA00035120"/>
    </source>
</evidence>
<evidence type="ECO:0000256" key="10">
    <source>
        <dbReference type="HAMAP-Rule" id="MF_00454"/>
    </source>
</evidence>
<evidence type="ECO:0000313" key="11">
    <source>
        <dbReference type="EMBL" id="RBP08130.1"/>
    </source>
</evidence>
<comment type="subcellular location">
    <subcellularLocation>
        <location evidence="1 10">Cell membrane</location>
        <topology evidence="1 10">Multi-pass membrane protein</topology>
    </subcellularLocation>
</comment>
<dbReference type="EMBL" id="QNRJ01000001">
    <property type="protein sequence ID" value="RBP08130.1"/>
    <property type="molecule type" value="Genomic_DNA"/>
</dbReference>
<evidence type="ECO:0000313" key="12">
    <source>
        <dbReference type="Proteomes" id="UP000252118"/>
    </source>
</evidence>
<comment type="caution">
    <text evidence="11">The sequence shown here is derived from an EMBL/GenBank/DDBJ whole genome shotgun (WGS) entry which is preliminary data.</text>
</comment>
<dbReference type="Proteomes" id="UP000252118">
    <property type="component" value="Unassembled WGS sequence"/>
</dbReference>
<dbReference type="Pfam" id="PF02537">
    <property type="entry name" value="CRCB"/>
    <property type="match status" value="1"/>
</dbReference>
<dbReference type="GO" id="GO:0062054">
    <property type="term" value="F:fluoride channel activity"/>
    <property type="evidence" value="ECO:0007669"/>
    <property type="project" value="UniProtKB-UniRule"/>
</dbReference>
<dbReference type="GO" id="GO:0005886">
    <property type="term" value="C:plasma membrane"/>
    <property type="evidence" value="ECO:0007669"/>
    <property type="project" value="UniProtKB-SubCell"/>
</dbReference>
<keyword evidence="10" id="KW-0813">Transport</keyword>
<dbReference type="RefSeq" id="WP_113967986.1">
    <property type="nucleotide sequence ID" value="NZ_QNRJ01000001.1"/>
</dbReference>
<evidence type="ECO:0000256" key="8">
    <source>
        <dbReference type="ARBA" id="ARBA00035585"/>
    </source>
</evidence>
<evidence type="ECO:0000256" key="6">
    <source>
        <dbReference type="ARBA" id="ARBA00023303"/>
    </source>
</evidence>
<keyword evidence="4 10" id="KW-1133">Transmembrane helix</keyword>
<keyword evidence="5 10" id="KW-0472">Membrane</keyword>
<evidence type="ECO:0000256" key="2">
    <source>
        <dbReference type="ARBA" id="ARBA00022475"/>
    </source>
</evidence>
<sequence length="125" mass="13966">MKYLLVGIGGALGSLCRWGISYLWTIQNGLPFATLTANLLGSFLLAYFYSRWSSKYEKSYLLIATGFLGSFTTFSTLSIELITFILQKQWGMFFVYMTITSFGGVLLAWLGFVSGRKGKVISHGR</sequence>
<dbReference type="GO" id="GO:0046872">
    <property type="term" value="F:metal ion binding"/>
    <property type="evidence" value="ECO:0007669"/>
    <property type="project" value="UniProtKB-KW"/>
</dbReference>
<keyword evidence="3 10" id="KW-0812">Transmembrane</keyword>
<dbReference type="PANTHER" id="PTHR28259">
    <property type="entry name" value="FLUORIDE EXPORT PROTEIN 1-RELATED"/>
    <property type="match status" value="1"/>
</dbReference>
<comment type="function">
    <text evidence="9 10">Fluoride-specific ion channel. Important for reducing fluoride concentration in the cell, thus reducing its toxicity.</text>
</comment>
<comment type="catalytic activity">
    <reaction evidence="8">
        <text>fluoride(in) = fluoride(out)</text>
        <dbReference type="Rhea" id="RHEA:76159"/>
        <dbReference type="ChEBI" id="CHEBI:17051"/>
    </reaction>
    <physiologicalReaction direction="left-to-right" evidence="8">
        <dbReference type="Rhea" id="RHEA:76160"/>
    </physiologicalReaction>
</comment>
<name>A0A366F2B2_9BACI</name>
<feature type="binding site" evidence="10">
    <location>
        <position position="72"/>
    </location>
    <ligand>
        <name>Na(+)</name>
        <dbReference type="ChEBI" id="CHEBI:29101"/>
        <note>structural</note>
    </ligand>
</feature>
<dbReference type="InterPro" id="IPR003691">
    <property type="entry name" value="FluC"/>
</dbReference>
<gene>
    <name evidence="10" type="primary">fluC</name>
    <name evidence="10" type="synonym">crcB</name>
    <name evidence="11" type="ORF">DET59_101505</name>
</gene>
<comment type="similarity">
    <text evidence="7 10">Belongs to the fluoride channel Fluc/FEX (TC 1.A.43) family.</text>
</comment>
<dbReference type="AlphaFoldDB" id="A0A366F2B2"/>
<evidence type="ECO:0000256" key="5">
    <source>
        <dbReference type="ARBA" id="ARBA00023136"/>
    </source>
</evidence>
<keyword evidence="6 10" id="KW-0407">Ion channel</keyword>
<feature type="transmembrane region" description="Helical" evidence="10">
    <location>
        <begin position="29"/>
        <end position="49"/>
    </location>
</feature>
<dbReference type="OrthoDB" id="9799631at2"/>
<protein>
    <recommendedName>
        <fullName evidence="10">Fluoride-specific ion channel FluC</fullName>
    </recommendedName>
</protein>
<reference evidence="11 12" key="1">
    <citation type="submission" date="2018-06" db="EMBL/GenBank/DDBJ databases">
        <title>Freshwater and sediment microbial communities from various areas in North America, analyzing microbe dynamics in response to fracking.</title>
        <authorList>
            <person name="Lamendella R."/>
        </authorList>
    </citation>
    <scope>NUCLEOTIDE SEQUENCE [LARGE SCALE GENOMIC DNA]</scope>
    <source>
        <strain evidence="11 12">97B</strain>
    </source>
</reference>
<keyword evidence="2 10" id="KW-1003">Cell membrane</keyword>
<evidence type="ECO:0000256" key="9">
    <source>
        <dbReference type="ARBA" id="ARBA00049940"/>
    </source>
</evidence>
<keyword evidence="10" id="KW-0479">Metal-binding</keyword>
<feature type="binding site" evidence="10">
    <location>
        <position position="69"/>
    </location>
    <ligand>
        <name>Na(+)</name>
        <dbReference type="ChEBI" id="CHEBI:29101"/>
        <note>structural</note>
    </ligand>
</feature>
<proteinExistence type="inferred from homology"/>
<dbReference type="HAMAP" id="MF_00454">
    <property type="entry name" value="FluC"/>
    <property type="match status" value="1"/>
</dbReference>
<accession>A0A366F2B2</accession>